<dbReference type="Proteomes" id="UP000427769">
    <property type="component" value="Chromosome"/>
</dbReference>
<dbReference type="AlphaFoldDB" id="A0A5K7Z149"/>
<protein>
    <recommendedName>
        <fullName evidence="3">Lipoprotein</fullName>
    </recommendedName>
</protein>
<organism evidence="1 2">
    <name type="scientific">Desulfosarcina widdelii</name>
    <dbReference type="NCBI Taxonomy" id="947919"/>
    <lineage>
        <taxon>Bacteria</taxon>
        <taxon>Pseudomonadati</taxon>
        <taxon>Thermodesulfobacteriota</taxon>
        <taxon>Desulfobacteria</taxon>
        <taxon>Desulfobacterales</taxon>
        <taxon>Desulfosarcinaceae</taxon>
        <taxon>Desulfosarcina</taxon>
    </lineage>
</organism>
<dbReference type="KEGG" id="dwd:DSCW_18420"/>
<evidence type="ECO:0008006" key="3">
    <source>
        <dbReference type="Google" id="ProtNLM"/>
    </source>
</evidence>
<gene>
    <name evidence="1" type="ORF">DSCW_18420</name>
</gene>
<name>A0A5K7Z149_9BACT</name>
<dbReference type="EMBL" id="AP021875">
    <property type="protein sequence ID" value="BBO74425.1"/>
    <property type="molecule type" value="Genomic_DNA"/>
</dbReference>
<reference evidence="1 2" key="1">
    <citation type="submission" date="2019-11" db="EMBL/GenBank/DDBJ databases">
        <title>Comparative genomics of hydrocarbon-degrading Desulfosarcina strains.</title>
        <authorList>
            <person name="Watanabe M."/>
            <person name="Kojima H."/>
            <person name="Fukui M."/>
        </authorList>
    </citation>
    <scope>NUCLEOTIDE SEQUENCE [LARGE SCALE GENOMIC DNA]</scope>
    <source>
        <strain evidence="1 2">PP31</strain>
    </source>
</reference>
<accession>A0A5K7Z149</accession>
<keyword evidence="2" id="KW-1185">Reference proteome</keyword>
<dbReference type="PROSITE" id="PS51257">
    <property type="entry name" value="PROKAR_LIPOPROTEIN"/>
    <property type="match status" value="1"/>
</dbReference>
<sequence>MARRWIPLLIVVFQLLFMAGCASHPFEGWTRADTYRQAAYTAVHCADWMQTHEIASNDDFLERNGVLGSHPSHQAVDIYMGSTLAASWLIAGMLDPEWREVFQVTAIVFEAGVVARNYSIGIRW</sequence>
<proteinExistence type="predicted"/>
<dbReference type="RefSeq" id="WP_155303461.1">
    <property type="nucleotide sequence ID" value="NZ_AP021875.1"/>
</dbReference>
<evidence type="ECO:0000313" key="1">
    <source>
        <dbReference type="EMBL" id="BBO74425.1"/>
    </source>
</evidence>
<evidence type="ECO:0000313" key="2">
    <source>
        <dbReference type="Proteomes" id="UP000427769"/>
    </source>
</evidence>